<organism evidence="2 3">
    <name type="scientific">Ferrimonas aestuarii</name>
    <dbReference type="NCBI Taxonomy" id="2569539"/>
    <lineage>
        <taxon>Bacteria</taxon>
        <taxon>Pseudomonadati</taxon>
        <taxon>Pseudomonadota</taxon>
        <taxon>Gammaproteobacteria</taxon>
        <taxon>Alteromonadales</taxon>
        <taxon>Ferrimonadaceae</taxon>
        <taxon>Ferrimonas</taxon>
    </lineage>
</organism>
<gene>
    <name evidence="2" type="ORF">FCL42_10500</name>
</gene>
<accession>A0A4U1BNY0</accession>
<reference evidence="2 3" key="1">
    <citation type="submission" date="2019-04" db="EMBL/GenBank/DDBJ databases">
        <authorList>
            <person name="Hwang J.C."/>
        </authorList>
    </citation>
    <scope>NUCLEOTIDE SEQUENCE [LARGE SCALE GENOMIC DNA]</scope>
    <source>
        <strain evidence="2 3">IMCC35002</strain>
    </source>
</reference>
<dbReference type="AlphaFoldDB" id="A0A4U1BNY0"/>
<feature type="signal peptide" evidence="1">
    <location>
        <begin position="1"/>
        <end position="19"/>
    </location>
</feature>
<evidence type="ECO:0000313" key="2">
    <source>
        <dbReference type="EMBL" id="TKB54988.1"/>
    </source>
</evidence>
<keyword evidence="3" id="KW-1185">Reference proteome</keyword>
<sequence length="445" mass="50415">MKINPFIILAALCSLPTYATPEYRVDVLSRTFFLNSLERSDSYYNEFDPETVTSYPSFNESYEKYQTQAFHIFGRAKINDYLNLESTAYLVGKLHTDVDNPDGMDTIYVLHNKDDSFAKLTGAIEIMPTQSSKLRYGYMPLDLELLESGDIKTAPITFLAASIQYQTDLVTFDLTRATHSASATNQDYDSYGKTDTQGNIVRRAPVDVAQIAFSDGQLSGLASYGRQKGLRYYRLAQLEYKTRLTPALSIEGGVQYRERKTIDNYGTELENNHYAVRAGASYQFLRTGFAYSYTNDKDDIEMSTRWQNQQGQACGSCGFYVAGYSDISLFHHAGESAYKWNIGADLSQWIPGLNVDGYLIYAYDMHSPQKQQNDLDKLDNRQREYGLKASYALGESGGEITLQHARNKLTNYSRGLYGPGEGYEFGNVRTSYQTRLVVNYPFNLF</sequence>
<evidence type="ECO:0000313" key="3">
    <source>
        <dbReference type="Proteomes" id="UP000305675"/>
    </source>
</evidence>
<proteinExistence type="predicted"/>
<keyword evidence="1" id="KW-0732">Signal</keyword>
<dbReference type="Gene3D" id="2.40.160.10">
    <property type="entry name" value="Porin"/>
    <property type="match status" value="1"/>
</dbReference>
<evidence type="ECO:0008006" key="4">
    <source>
        <dbReference type="Google" id="ProtNLM"/>
    </source>
</evidence>
<feature type="chain" id="PRO_5020810233" description="Outer membrane porin, OprD family" evidence="1">
    <location>
        <begin position="20"/>
        <end position="445"/>
    </location>
</feature>
<dbReference type="RefSeq" id="WP_136863374.1">
    <property type="nucleotide sequence ID" value="NZ_SWCJ01000006.1"/>
</dbReference>
<dbReference type="InterPro" id="IPR023614">
    <property type="entry name" value="Porin_dom_sf"/>
</dbReference>
<name>A0A4U1BNY0_9GAMM</name>
<evidence type="ECO:0000256" key="1">
    <source>
        <dbReference type="SAM" id="SignalP"/>
    </source>
</evidence>
<dbReference type="EMBL" id="SWCJ01000006">
    <property type="protein sequence ID" value="TKB54988.1"/>
    <property type="molecule type" value="Genomic_DNA"/>
</dbReference>
<comment type="caution">
    <text evidence="2">The sequence shown here is derived from an EMBL/GenBank/DDBJ whole genome shotgun (WGS) entry which is preliminary data.</text>
</comment>
<protein>
    <recommendedName>
        <fullName evidence="4">Outer membrane porin, OprD family</fullName>
    </recommendedName>
</protein>
<dbReference type="OrthoDB" id="9818571at2"/>
<dbReference type="Proteomes" id="UP000305675">
    <property type="component" value="Unassembled WGS sequence"/>
</dbReference>